<evidence type="ECO:0000313" key="5">
    <source>
        <dbReference type="Proteomes" id="UP000836841"/>
    </source>
</evidence>
<dbReference type="SUPFAM" id="SSF47699">
    <property type="entry name" value="Bifunctional inhibitor/lipid-transfer protein/seed storage 2S albumin"/>
    <property type="match status" value="1"/>
</dbReference>
<name>A0AAU9T2M5_THLAR</name>
<dbReference type="Proteomes" id="UP000836841">
    <property type="component" value="Chromosome 7"/>
</dbReference>
<accession>A0AAU9T2M5</accession>
<evidence type="ECO:0000313" key="4">
    <source>
        <dbReference type="EMBL" id="CAH2078239.1"/>
    </source>
</evidence>
<feature type="signal peptide" evidence="2">
    <location>
        <begin position="1"/>
        <end position="31"/>
    </location>
</feature>
<feature type="domain" description="Bifunctional inhibitor/plant lipid transfer protein/seed storage helical" evidence="3">
    <location>
        <begin position="29"/>
        <end position="113"/>
    </location>
</feature>
<dbReference type="InterPro" id="IPR016140">
    <property type="entry name" value="Bifunc_inhib/LTP/seed_store"/>
</dbReference>
<organism evidence="4 5">
    <name type="scientific">Thlaspi arvense</name>
    <name type="common">Field penny-cress</name>
    <dbReference type="NCBI Taxonomy" id="13288"/>
    <lineage>
        <taxon>Eukaryota</taxon>
        <taxon>Viridiplantae</taxon>
        <taxon>Streptophyta</taxon>
        <taxon>Embryophyta</taxon>
        <taxon>Tracheophyta</taxon>
        <taxon>Spermatophyta</taxon>
        <taxon>Magnoliopsida</taxon>
        <taxon>eudicotyledons</taxon>
        <taxon>Gunneridae</taxon>
        <taxon>Pentapetalae</taxon>
        <taxon>rosids</taxon>
        <taxon>malvids</taxon>
        <taxon>Brassicales</taxon>
        <taxon>Brassicaceae</taxon>
        <taxon>Thlaspideae</taxon>
        <taxon>Thlaspi</taxon>
    </lineage>
</organism>
<dbReference type="CDD" id="cd00010">
    <property type="entry name" value="AAI_LTSS"/>
    <property type="match status" value="1"/>
</dbReference>
<dbReference type="AlphaFoldDB" id="A0AAU9T2M5"/>
<keyword evidence="1" id="KW-0812">Transmembrane</keyword>
<dbReference type="EMBL" id="OU466863">
    <property type="protein sequence ID" value="CAH2078239.1"/>
    <property type="molecule type" value="Genomic_DNA"/>
</dbReference>
<dbReference type="Pfam" id="PF14368">
    <property type="entry name" value="LTP_2"/>
    <property type="match status" value="1"/>
</dbReference>
<gene>
    <name evidence="4" type="ORF">TAV2_LOCUS25250</name>
</gene>
<dbReference type="InterPro" id="IPR036312">
    <property type="entry name" value="Bifun_inhib/LTP/seed_sf"/>
</dbReference>
<evidence type="ECO:0000259" key="3">
    <source>
        <dbReference type="Pfam" id="PF14368"/>
    </source>
</evidence>
<keyword evidence="1" id="KW-0472">Membrane</keyword>
<evidence type="ECO:0000256" key="2">
    <source>
        <dbReference type="SAM" id="SignalP"/>
    </source>
</evidence>
<keyword evidence="5" id="KW-1185">Reference proteome</keyword>
<feature type="chain" id="PRO_5043829783" description="Bifunctional inhibitor/plant lipid transfer protein/seed storage helical domain-containing protein" evidence="2">
    <location>
        <begin position="32"/>
        <end position="148"/>
    </location>
</feature>
<protein>
    <recommendedName>
        <fullName evidence="3">Bifunctional inhibitor/plant lipid transfer protein/seed storage helical domain-containing protein</fullName>
    </recommendedName>
</protein>
<keyword evidence="1" id="KW-1133">Transmembrane helix</keyword>
<keyword evidence="2" id="KW-0732">Signal</keyword>
<proteinExistence type="predicted"/>
<sequence length="148" mass="15600">MAYTIKVPAMAAVATTILFLAVMIAPQWTEAKKPKTVEKLDPVCSLAIPEIVKHCYATVSLVPSEECCNDLKTASKTEVDCLCENFVANPSNGNITRALYDQINTACGVLDKLACNGKPGDANGGATNKIAASVGLFGLVASLFLLIH</sequence>
<evidence type="ECO:0000256" key="1">
    <source>
        <dbReference type="SAM" id="Phobius"/>
    </source>
</evidence>
<reference evidence="4 5" key="1">
    <citation type="submission" date="2022-03" db="EMBL/GenBank/DDBJ databases">
        <authorList>
            <person name="Nunn A."/>
            <person name="Chopra R."/>
            <person name="Nunn A."/>
            <person name="Contreras Garrido A."/>
        </authorList>
    </citation>
    <scope>NUCLEOTIDE SEQUENCE [LARGE SCALE GENOMIC DNA]</scope>
</reference>
<feature type="transmembrane region" description="Helical" evidence="1">
    <location>
        <begin position="130"/>
        <end position="147"/>
    </location>
</feature>